<evidence type="ECO:0000259" key="3">
    <source>
        <dbReference type="PROSITE" id="PS50089"/>
    </source>
</evidence>
<evidence type="ECO:0000313" key="4">
    <source>
        <dbReference type="EMBL" id="RAL37910.1"/>
    </source>
</evidence>
<dbReference type="PANTHER" id="PTHR10579">
    <property type="entry name" value="CALCIUM-ACTIVATED CHLORIDE CHANNEL REGULATOR"/>
    <property type="match status" value="1"/>
</dbReference>
<evidence type="ECO:0000256" key="1">
    <source>
        <dbReference type="PROSITE-ProRule" id="PRU00175"/>
    </source>
</evidence>
<dbReference type="Gene3D" id="3.30.40.10">
    <property type="entry name" value="Zinc/RING finger domain, C3HC4 (zinc finger)"/>
    <property type="match status" value="1"/>
</dbReference>
<protein>
    <recommendedName>
        <fullName evidence="3">RING-type domain-containing protein</fullName>
    </recommendedName>
</protein>
<keyword evidence="1" id="KW-0862">Zinc</keyword>
<feature type="compositionally biased region" description="Gly residues" evidence="2">
    <location>
        <begin position="442"/>
        <end position="454"/>
    </location>
</feature>
<dbReference type="SUPFAM" id="SSF57850">
    <property type="entry name" value="RING/U-box"/>
    <property type="match status" value="1"/>
</dbReference>
<evidence type="ECO:0000256" key="2">
    <source>
        <dbReference type="SAM" id="MobiDB-lite"/>
    </source>
</evidence>
<dbReference type="InterPro" id="IPR001841">
    <property type="entry name" value="Znf_RING"/>
</dbReference>
<name>A0A328CZ07_9ASTE</name>
<sequence length="489" mass="53359">MSTGGGPSLSWKLRKAAKKFLLRTCGGSFSRGRHSPVVVDTPIAAAASAFLDSPVVAEPASDSPPVTPSKFAPQSDSNSSNKNLCAICLEPLVFSSSNGQAIFTAQCSHAFHFDCISSNVRHGSVSCPICRALWTQIPRNLRATAHCSRGGDPILQILDESIATFRVNRRRSLLLSSPHYKNDDPSTSGLPRLHFSLTTSPRANNRAACLSVKLARHRHPATDVVLVASPGGPHYVTLMKEAMARVVFALGPADRLAIVTHSSAEPRVFPLRRMTPYGKRDTLQLVDRIFYAEEVDPEEGVTEGAKILRDRTHRRNARTLMLHLSDGDEDDSARRPFGSGAVGPATHNFHVGFGFAMHEFEAFLGRILGGSVREVQVRVGEDSRIMRLGEIRGGEERRVPVNLGESGRIRVEYSYEEAEFGDSCVKTGEVAVGIPEKRECSEGGGSHRSTGGGVVERRPSSGVESSLEYYHHDPFMARRWAKHLLGYRG</sequence>
<dbReference type="SUPFAM" id="SSF53300">
    <property type="entry name" value="vWA-like"/>
    <property type="match status" value="1"/>
</dbReference>
<keyword evidence="1" id="KW-0863">Zinc-finger</keyword>
<dbReference type="AlphaFoldDB" id="A0A328CZ07"/>
<dbReference type="Gene3D" id="3.40.50.410">
    <property type="entry name" value="von Willebrand factor, type A domain"/>
    <property type="match status" value="1"/>
</dbReference>
<proteinExistence type="predicted"/>
<accession>A0A328CZ07</accession>
<dbReference type="InterPro" id="IPR013083">
    <property type="entry name" value="Znf_RING/FYVE/PHD"/>
</dbReference>
<dbReference type="SMART" id="SM00184">
    <property type="entry name" value="RING"/>
    <property type="match status" value="1"/>
</dbReference>
<evidence type="ECO:0000313" key="5">
    <source>
        <dbReference type="Proteomes" id="UP000249390"/>
    </source>
</evidence>
<organism evidence="4 5">
    <name type="scientific">Cuscuta australis</name>
    <dbReference type="NCBI Taxonomy" id="267555"/>
    <lineage>
        <taxon>Eukaryota</taxon>
        <taxon>Viridiplantae</taxon>
        <taxon>Streptophyta</taxon>
        <taxon>Embryophyta</taxon>
        <taxon>Tracheophyta</taxon>
        <taxon>Spermatophyta</taxon>
        <taxon>Magnoliopsida</taxon>
        <taxon>eudicotyledons</taxon>
        <taxon>Gunneridae</taxon>
        <taxon>Pentapetalae</taxon>
        <taxon>asterids</taxon>
        <taxon>lamiids</taxon>
        <taxon>Solanales</taxon>
        <taxon>Convolvulaceae</taxon>
        <taxon>Cuscuteae</taxon>
        <taxon>Cuscuta</taxon>
        <taxon>Cuscuta subgen. Grammica</taxon>
        <taxon>Cuscuta sect. Cleistogrammica</taxon>
    </lineage>
</organism>
<keyword evidence="1" id="KW-0479">Metal-binding</keyword>
<dbReference type="Proteomes" id="UP000249390">
    <property type="component" value="Unassembled WGS sequence"/>
</dbReference>
<gene>
    <name evidence="4" type="ORF">DM860_000604</name>
</gene>
<feature type="region of interest" description="Disordered" evidence="2">
    <location>
        <begin position="59"/>
        <end position="80"/>
    </location>
</feature>
<dbReference type="InterPro" id="IPR051266">
    <property type="entry name" value="CLCR"/>
</dbReference>
<dbReference type="InterPro" id="IPR036465">
    <property type="entry name" value="vWFA_dom_sf"/>
</dbReference>
<dbReference type="PANTHER" id="PTHR10579:SF47">
    <property type="entry name" value="OS09G0298500 PROTEIN"/>
    <property type="match status" value="1"/>
</dbReference>
<dbReference type="GO" id="GO:0008270">
    <property type="term" value="F:zinc ion binding"/>
    <property type="evidence" value="ECO:0007669"/>
    <property type="project" value="UniProtKB-KW"/>
</dbReference>
<dbReference type="PROSITE" id="PS50089">
    <property type="entry name" value="ZF_RING_2"/>
    <property type="match status" value="1"/>
</dbReference>
<reference evidence="4 5" key="1">
    <citation type="submission" date="2018-06" db="EMBL/GenBank/DDBJ databases">
        <title>The Genome of Cuscuta australis (Dodder) Provides Insight into the Evolution of Plant Parasitism.</title>
        <authorList>
            <person name="Liu H."/>
        </authorList>
    </citation>
    <scope>NUCLEOTIDE SEQUENCE [LARGE SCALE GENOMIC DNA]</scope>
    <source>
        <strain evidence="5">cv. Yunnan</strain>
        <tissue evidence="4">Vines</tissue>
    </source>
</reference>
<dbReference type="Pfam" id="PF13639">
    <property type="entry name" value="zf-RING_2"/>
    <property type="match status" value="1"/>
</dbReference>
<comment type="caution">
    <text evidence="4">The sequence shown here is derived from an EMBL/GenBank/DDBJ whole genome shotgun (WGS) entry which is preliminary data.</text>
</comment>
<keyword evidence="5" id="KW-1185">Reference proteome</keyword>
<dbReference type="EMBL" id="NQVE01000215">
    <property type="protein sequence ID" value="RAL37910.1"/>
    <property type="molecule type" value="Genomic_DNA"/>
</dbReference>
<feature type="region of interest" description="Disordered" evidence="2">
    <location>
        <begin position="438"/>
        <end position="459"/>
    </location>
</feature>
<feature type="domain" description="RING-type" evidence="3">
    <location>
        <begin position="85"/>
        <end position="131"/>
    </location>
</feature>